<dbReference type="RefSeq" id="WP_146958953.1">
    <property type="nucleotide sequence ID" value="NZ_CP042467.1"/>
</dbReference>
<keyword evidence="1" id="KW-0472">Membrane</keyword>
<reference evidence="2 3" key="1">
    <citation type="submission" date="2019-08" db="EMBL/GenBank/DDBJ databases">
        <authorList>
            <person name="Liang Q."/>
        </authorList>
    </citation>
    <scope>NUCLEOTIDE SEQUENCE [LARGE SCALE GENOMIC DNA]</scope>
    <source>
        <strain evidence="2 3">V1718</strain>
    </source>
</reference>
<evidence type="ECO:0000256" key="1">
    <source>
        <dbReference type="SAM" id="Phobius"/>
    </source>
</evidence>
<dbReference type="OrthoDB" id="5488411at2"/>
<gene>
    <name evidence="2" type="primary">gspN</name>
    <name evidence="2" type="ORF">FRD01_08435</name>
</gene>
<keyword evidence="3" id="KW-1185">Reference proteome</keyword>
<name>A0A5B8XQL7_9DELT</name>
<dbReference type="AlphaFoldDB" id="A0A5B8XQL7"/>
<organism evidence="2 3">
    <name type="scientific">Microvenator marinus</name>
    <dbReference type="NCBI Taxonomy" id="2600177"/>
    <lineage>
        <taxon>Bacteria</taxon>
        <taxon>Deltaproteobacteria</taxon>
        <taxon>Bradymonadales</taxon>
        <taxon>Microvenatoraceae</taxon>
        <taxon>Microvenator</taxon>
    </lineage>
</organism>
<protein>
    <submittedName>
        <fullName evidence="2">Type II secretion system protein GspN</fullName>
    </submittedName>
</protein>
<dbReference type="InterPro" id="IPR030925">
    <property type="entry name" value="T2SS_GspN_Lepto"/>
</dbReference>
<dbReference type="NCBIfam" id="TIGR04411">
    <property type="entry name" value="T2SS_GspN_Lepto"/>
    <property type="match status" value="1"/>
</dbReference>
<accession>A0A5B8XQL7</accession>
<feature type="transmembrane region" description="Helical" evidence="1">
    <location>
        <begin position="13"/>
        <end position="32"/>
    </location>
</feature>
<dbReference type="EMBL" id="CP042467">
    <property type="protein sequence ID" value="QED27268.1"/>
    <property type="molecule type" value="Genomic_DNA"/>
</dbReference>
<dbReference type="Proteomes" id="UP000321595">
    <property type="component" value="Chromosome"/>
</dbReference>
<keyword evidence="1" id="KW-1133">Transmembrane helix</keyword>
<evidence type="ECO:0000313" key="3">
    <source>
        <dbReference type="Proteomes" id="UP000321595"/>
    </source>
</evidence>
<dbReference type="KEGG" id="bbae:FRD01_08435"/>
<keyword evidence="1" id="KW-0812">Transmembrane</keyword>
<proteinExistence type="predicted"/>
<evidence type="ECO:0000313" key="2">
    <source>
        <dbReference type="EMBL" id="QED27268.1"/>
    </source>
</evidence>
<sequence length="341" mass="38063">MILSSLEKPIVRFPVYLFTGFVVFALSMALTFPDDEIKDIISVQAEKQLGHKYRVYIGELDLWRLSGIALESVSIEERVDETEEVNPDLPPELPTKIRLQSVRARLAPLASLINLAPTVVFDADTGGGIITGEFAYGQSESKLGVETQKLDLRQANLLTTLTGMPFFGEFDLETEFIFDSKFQPVDGYVKARGQQITIGPATIQTDKFPPMSYFEIPQTNFGTILIDLDMAEPVNERASATLDFNRFESSGRDIRMEMWGDIGMAPKFGRARPKLQMRLQLDDTFVKDNSLSPLLNVGEVRKGKGRDWYGFTLNGTFDRIQFKGSAAASQGNKEAPAQPEE</sequence>